<proteinExistence type="predicted"/>
<reference evidence="2" key="1">
    <citation type="submission" date="2022-02" db="EMBL/GenBank/DDBJ databases">
        <authorList>
            <person name="Henning P.M."/>
            <person name="McCubbin A.G."/>
            <person name="Shore J.S."/>
        </authorList>
    </citation>
    <scope>NUCLEOTIDE SEQUENCE</scope>
    <source>
        <strain evidence="2">F60SS</strain>
        <tissue evidence="2">Leaves</tissue>
    </source>
</reference>
<dbReference type="Proteomes" id="UP001141552">
    <property type="component" value="Unassembled WGS sequence"/>
</dbReference>
<evidence type="ECO:0000313" key="2">
    <source>
        <dbReference type="EMBL" id="KAJ4824112.1"/>
    </source>
</evidence>
<dbReference type="EMBL" id="JAKUCV010007264">
    <property type="protein sequence ID" value="KAJ4824112.1"/>
    <property type="molecule type" value="Genomic_DNA"/>
</dbReference>
<dbReference type="PANTHER" id="PTHR46929:SF29">
    <property type="entry name" value="MYB_SANT-LIKE DOMAIN-CONTAINING PROTEIN"/>
    <property type="match status" value="1"/>
</dbReference>
<protein>
    <recommendedName>
        <fullName evidence="1">Myb/SANT-like domain-containing protein</fullName>
    </recommendedName>
</protein>
<dbReference type="AlphaFoldDB" id="A0A9Q0F3Q5"/>
<sequence>MYQKAYENRSCQAREKGKYMAWSTQVDRCLARTGEREQFDYRARQESAQDKQLGILKELLSHKGFGWDETRKMVVADGSLWNYYVKFRGRSVENYAAVCVIIGNDPIAAGYGDGGTDVDHLGWIGNERGGGHRVWK</sequence>
<dbReference type="Pfam" id="PF12776">
    <property type="entry name" value="Myb_DNA-bind_3"/>
    <property type="match status" value="1"/>
</dbReference>
<evidence type="ECO:0000313" key="3">
    <source>
        <dbReference type="Proteomes" id="UP001141552"/>
    </source>
</evidence>
<organism evidence="2 3">
    <name type="scientific">Turnera subulata</name>
    <dbReference type="NCBI Taxonomy" id="218843"/>
    <lineage>
        <taxon>Eukaryota</taxon>
        <taxon>Viridiplantae</taxon>
        <taxon>Streptophyta</taxon>
        <taxon>Embryophyta</taxon>
        <taxon>Tracheophyta</taxon>
        <taxon>Spermatophyta</taxon>
        <taxon>Magnoliopsida</taxon>
        <taxon>eudicotyledons</taxon>
        <taxon>Gunneridae</taxon>
        <taxon>Pentapetalae</taxon>
        <taxon>rosids</taxon>
        <taxon>fabids</taxon>
        <taxon>Malpighiales</taxon>
        <taxon>Passifloraceae</taxon>
        <taxon>Turnera</taxon>
    </lineage>
</organism>
<accession>A0A9Q0F3Q5</accession>
<name>A0A9Q0F3Q5_9ROSI</name>
<feature type="domain" description="Myb/SANT-like" evidence="1">
    <location>
        <begin position="21"/>
        <end position="84"/>
    </location>
</feature>
<dbReference type="PANTHER" id="PTHR46929">
    <property type="entry name" value="EXPRESSED PROTEIN"/>
    <property type="match status" value="1"/>
</dbReference>
<keyword evidence="3" id="KW-1185">Reference proteome</keyword>
<dbReference type="OrthoDB" id="1738915at2759"/>
<dbReference type="InterPro" id="IPR024752">
    <property type="entry name" value="Myb/SANT-like_dom"/>
</dbReference>
<reference evidence="2" key="2">
    <citation type="journal article" date="2023" name="Plants (Basel)">
        <title>Annotation of the Turnera subulata (Passifloraceae) Draft Genome Reveals the S-Locus Evolved after the Divergence of Turneroideae from Passifloroideae in a Stepwise Manner.</title>
        <authorList>
            <person name="Henning P.M."/>
            <person name="Roalson E.H."/>
            <person name="Mir W."/>
            <person name="McCubbin A.G."/>
            <person name="Shore J.S."/>
        </authorList>
    </citation>
    <scope>NUCLEOTIDE SEQUENCE</scope>
    <source>
        <strain evidence="2">F60SS</strain>
    </source>
</reference>
<evidence type="ECO:0000259" key="1">
    <source>
        <dbReference type="Pfam" id="PF12776"/>
    </source>
</evidence>
<comment type="caution">
    <text evidence="2">The sequence shown here is derived from an EMBL/GenBank/DDBJ whole genome shotgun (WGS) entry which is preliminary data.</text>
</comment>
<gene>
    <name evidence="2" type="ORF">Tsubulata_008856</name>
</gene>